<dbReference type="InterPro" id="IPR015943">
    <property type="entry name" value="WD40/YVTN_repeat-like_dom_sf"/>
</dbReference>
<dbReference type="PROSITE" id="PS00678">
    <property type="entry name" value="WD_REPEATS_1"/>
    <property type="match status" value="1"/>
</dbReference>
<evidence type="ECO:0000256" key="5">
    <source>
        <dbReference type="SAM" id="MobiDB-lite"/>
    </source>
</evidence>
<feature type="repeat" description="WD" evidence="3">
    <location>
        <begin position="612"/>
        <end position="644"/>
    </location>
</feature>
<dbReference type="Proteomes" id="UP000542342">
    <property type="component" value="Unassembled WGS sequence"/>
</dbReference>
<name>A0A7V8VD68_9BACT</name>
<evidence type="ECO:0000256" key="6">
    <source>
        <dbReference type="SAM" id="SignalP"/>
    </source>
</evidence>
<sequence>MYRRMIGMIVLLVICTTLASGRAQPPVESQPPREAGQADSLVPLTRGIKVLLNVYLPLDSGKNIRVNIHYYSDRTTIIPLPVWVIVGEPEVFLEGKWQTRPPVWAPQAGDSKNPLRIRFRLLNLLADEKTRKVVYDHLRQVAKSQPNQVQIHFDQPKLAEDKFTVSLFRVRDKGPLMLVAGPQQISQVCLQDSEGGWVEMEIPPQNLSPAPQLQQLRVQVHGPIYAQLRREQISATVSQLRYSYHQLLNDIKPKYHSAQPDYLLFFPTKQGVAEQQTSFDRFLFQYLSIELSVRQDLSANDRTFPESMLRELVRMTIKEVELQQIQDQQTVTILLGQQVHITATLGEIRQLASKKRAEREQALKEALDRHYKYQQQQSRESSSESSSQKSSVRGGGISVGFRTPVYGVTASGTYFEGGSNKSSNKSSEKSSEASSQENDYKHNLEYLQKALDELQQHFQGSMKTLSGVALNQKSLSQSFEQLEGSYKQYQFVTDWYRYDWPPISLTMSADILGCMQMMEERYRQVTDAEQKLQQSLEAANKQLQVLRAAMQDNAKDYQKFWQLLTRCQQELAEIQKQVSQLPQGKLQENIRQLSQRLEMLEMFLVGQAQRVLAGHQNYVYRVAASRDGGVVVSGGKDGQVLVWDGVRGQLRHRLEGHRGGVLGVSVSGDGGVVVSGGSDGQVLVWDGRSGQLRHRLEGHRGWVNGVSVSGDGGVVVSGGSDGQVLVWDGGSGQLRHRLEGHKGWVLGVSVSGDGRVIVSGGEDRTVRVWDVESGRLLHTLEGHSDWVRGVSVSADGRLVVSGSDDRTVRVNYLPLIALTKANPR</sequence>
<dbReference type="InterPro" id="IPR001680">
    <property type="entry name" value="WD40_rpt"/>
</dbReference>
<feature type="repeat" description="WD" evidence="3">
    <location>
        <begin position="654"/>
        <end position="695"/>
    </location>
</feature>
<feature type="repeat" description="WD" evidence="3">
    <location>
        <begin position="696"/>
        <end position="737"/>
    </location>
</feature>
<dbReference type="PROSITE" id="PS50294">
    <property type="entry name" value="WD_REPEATS_REGION"/>
    <property type="match status" value="5"/>
</dbReference>
<dbReference type="InterPro" id="IPR036322">
    <property type="entry name" value="WD40_repeat_dom_sf"/>
</dbReference>
<dbReference type="InterPro" id="IPR019775">
    <property type="entry name" value="WD40_repeat_CS"/>
</dbReference>
<feature type="repeat" description="WD" evidence="3">
    <location>
        <begin position="780"/>
        <end position="810"/>
    </location>
</feature>
<feature type="compositionally biased region" description="Low complexity" evidence="5">
    <location>
        <begin position="374"/>
        <end position="391"/>
    </location>
</feature>
<dbReference type="PANTHER" id="PTHR19848:SF8">
    <property type="entry name" value="F-BOX AND WD REPEAT DOMAIN CONTAINING 7"/>
    <property type="match status" value="1"/>
</dbReference>
<comment type="caution">
    <text evidence="7">The sequence shown here is derived from an EMBL/GenBank/DDBJ whole genome shotgun (WGS) entry which is preliminary data.</text>
</comment>
<feature type="region of interest" description="Disordered" evidence="5">
    <location>
        <begin position="369"/>
        <end position="396"/>
    </location>
</feature>
<dbReference type="SUPFAM" id="SSF50978">
    <property type="entry name" value="WD40 repeat-like"/>
    <property type="match status" value="1"/>
</dbReference>
<feature type="repeat" description="WD" evidence="3">
    <location>
        <begin position="738"/>
        <end position="779"/>
    </location>
</feature>
<feature type="signal peptide" evidence="6">
    <location>
        <begin position="1"/>
        <end position="19"/>
    </location>
</feature>
<protein>
    <recommendedName>
        <fullName evidence="9">WD40 repeat protein</fullName>
    </recommendedName>
</protein>
<evidence type="ECO:0000313" key="7">
    <source>
        <dbReference type="EMBL" id="MBA2225582.1"/>
    </source>
</evidence>
<evidence type="ECO:0000256" key="4">
    <source>
        <dbReference type="SAM" id="Coils"/>
    </source>
</evidence>
<dbReference type="Gene3D" id="2.130.10.10">
    <property type="entry name" value="YVTN repeat-like/Quinoprotein amine dehydrogenase"/>
    <property type="match status" value="2"/>
</dbReference>
<evidence type="ECO:0000256" key="1">
    <source>
        <dbReference type="ARBA" id="ARBA00022574"/>
    </source>
</evidence>
<dbReference type="EMBL" id="JACEFB010000002">
    <property type="protein sequence ID" value="MBA2225582.1"/>
    <property type="molecule type" value="Genomic_DNA"/>
</dbReference>
<reference evidence="7 8" key="1">
    <citation type="submission" date="2020-07" db="EMBL/GenBank/DDBJ databases">
        <title>Thermogemmata thermophila gen. nov., sp. nov., a novel moderate thermophilic planctomycete from a Kamchatka hot spring.</title>
        <authorList>
            <person name="Elcheninov A.G."/>
            <person name="Podosokorskaya O.A."/>
            <person name="Kovaleva O.L."/>
            <person name="Novikov A."/>
            <person name="Bonch-Osmolovskaya E.A."/>
            <person name="Toshchakov S.V."/>
            <person name="Kublanov I.V."/>
        </authorList>
    </citation>
    <scope>NUCLEOTIDE SEQUENCE [LARGE SCALE GENOMIC DNA]</scope>
    <source>
        <strain evidence="7 8">2918</strain>
    </source>
</reference>
<keyword evidence="8" id="KW-1185">Reference proteome</keyword>
<evidence type="ECO:0000313" key="8">
    <source>
        <dbReference type="Proteomes" id="UP000542342"/>
    </source>
</evidence>
<proteinExistence type="predicted"/>
<dbReference type="Pfam" id="PF00400">
    <property type="entry name" value="WD40"/>
    <property type="match status" value="5"/>
</dbReference>
<organism evidence="7 8">
    <name type="scientific">Thermogemmata fonticola</name>
    <dbReference type="NCBI Taxonomy" id="2755323"/>
    <lineage>
        <taxon>Bacteria</taxon>
        <taxon>Pseudomonadati</taxon>
        <taxon>Planctomycetota</taxon>
        <taxon>Planctomycetia</taxon>
        <taxon>Gemmatales</taxon>
        <taxon>Gemmataceae</taxon>
        <taxon>Thermogemmata</taxon>
    </lineage>
</organism>
<dbReference type="CDD" id="cd00200">
    <property type="entry name" value="WD40"/>
    <property type="match status" value="1"/>
</dbReference>
<keyword evidence="2" id="KW-0677">Repeat</keyword>
<dbReference type="AlphaFoldDB" id="A0A7V8VD68"/>
<feature type="coiled-coil region" evidence="4">
    <location>
        <begin position="515"/>
        <end position="556"/>
    </location>
</feature>
<keyword evidence="4" id="KW-0175">Coiled coil</keyword>
<dbReference type="RefSeq" id="WP_194536996.1">
    <property type="nucleotide sequence ID" value="NZ_JACEFB010000002.1"/>
</dbReference>
<dbReference type="PROSITE" id="PS50082">
    <property type="entry name" value="WD_REPEATS_2"/>
    <property type="match status" value="5"/>
</dbReference>
<dbReference type="InterPro" id="IPR020472">
    <property type="entry name" value="WD40_PAC1"/>
</dbReference>
<accession>A0A7V8VD68</accession>
<gene>
    <name evidence="7" type="ORF">H0921_05325</name>
</gene>
<keyword evidence="1 3" id="KW-0853">WD repeat</keyword>
<dbReference type="SMART" id="SM00320">
    <property type="entry name" value="WD40"/>
    <property type="match status" value="5"/>
</dbReference>
<evidence type="ECO:0000256" key="2">
    <source>
        <dbReference type="ARBA" id="ARBA00022737"/>
    </source>
</evidence>
<evidence type="ECO:0000256" key="3">
    <source>
        <dbReference type="PROSITE-ProRule" id="PRU00221"/>
    </source>
</evidence>
<feature type="region of interest" description="Disordered" evidence="5">
    <location>
        <begin position="416"/>
        <end position="438"/>
    </location>
</feature>
<evidence type="ECO:0008006" key="9">
    <source>
        <dbReference type="Google" id="ProtNLM"/>
    </source>
</evidence>
<dbReference type="PRINTS" id="PR00320">
    <property type="entry name" value="GPROTEINBRPT"/>
</dbReference>
<keyword evidence="6" id="KW-0732">Signal</keyword>
<dbReference type="PANTHER" id="PTHR19848">
    <property type="entry name" value="WD40 REPEAT PROTEIN"/>
    <property type="match status" value="1"/>
</dbReference>
<feature type="chain" id="PRO_5031494299" description="WD40 repeat protein" evidence="6">
    <location>
        <begin position="20"/>
        <end position="824"/>
    </location>
</feature>